<feature type="region of interest" description="Disordered" evidence="6">
    <location>
        <begin position="1"/>
        <end position="45"/>
    </location>
</feature>
<dbReference type="Proteomes" id="UP000235220">
    <property type="component" value="Chromosome 11"/>
</dbReference>
<feature type="compositionally biased region" description="Pro residues" evidence="6">
    <location>
        <begin position="299"/>
        <end position="315"/>
    </location>
</feature>
<feature type="region of interest" description="Disordered" evidence="6">
    <location>
        <begin position="292"/>
        <end position="357"/>
    </location>
</feature>
<dbReference type="PANTHER" id="PTHR31621">
    <property type="entry name" value="PROTEIN DMP3"/>
    <property type="match status" value="1"/>
</dbReference>
<dbReference type="InterPro" id="IPR007770">
    <property type="entry name" value="DMP"/>
</dbReference>
<evidence type="ECO:0000313" key="8">
    <source>
        <dbReference type="Proteomes" id="UP000235220"/>
    </source>
</evidence>
<reference evidence="9" key="1">
    <citation type="submission" date="2025-08" db="UniProtKB">
        <authorList>
            <consortium name="RefSeq"/>
        </authorList>
    </citation>
    <scope>IDENTIFICATION</scope>
    <source>
        <tissue evidence="9">Leaves</tissue>
    </source>
</reference>
<evidence type="ECO:0000256" key="5">
    <source>
        <dbReference type="ARBA" id="ARBA00023136"/>
    </source>
</evidence>
<name>A0A2I4H9S2_JUGRE</name>
<dbReference type="KEGG" id="jre:109014847"/>
<evidence type="ECO:0000256" key="1">
    <source>
        <dbReference type="ARBA" id="ARBA00004141"/>
    </source>
</evidence>
<dbReference type="GO" id="GO:0016020">
    <property type="term" value="C:membrane"/>
    <property type="evidence" value="ECO:0007669"/>
    <property type="project" value="UniProtKB-SubCell"/>
</dbReference>
<keyword evidence="3 7" id="KW-0812">Transmembrane</keyword>
<dbReference type="GO" id="GO:0005737">
    <property type="term" value="C:cytoplasm"/>
    <property type="evidence" value="ECO:0007669"/>
    <property type="project" value="UniProtKB-ARBA"/>
</dbReference>
<evidence type="ECO:0000256" key="3">
    <source>
        <dbReference type="ARBA" id="ARBA00022692"/>
    </source>
</evidence>
<dbReference type="GeneID" id="109014847"/>
<dbReference type="AlphaFoldDB" id="A0A2I4H9S2"/>
<evidence type="ECO:0000256" key="2">
    <source>
        <dbReference type="ARBA" id="ARBA00008707"/>
    </source>
</evidence>
<evidence type="ECO:0000256" key="4">
    <source>
        <dbReference type="ARBA" id="ARBA00022989"/>
    </source>
</evidence>
<dbReference type="PANTHER" id="PTHR31621:SF69">
    <property type="entry name" value="POLLEN-SPECIFIC LEUCINE-RICH REPEAT EXTENSIN-LIKE PROTEIN 1"/>
    <property type="match status" value="1"/>
</dbReference>
<keyword evidence="4 7" id="KW-1133">Transmembrane helix</keyword>
<keyword evidence="5 7" id="KW-0472">Membrane</keyword>
<comment type="similarity">
    <text evidence="2">Belongs to the plant DMP1 protein family.</text>
</comment>
<accession>A0A2I4H9S2</accession>
<evidence type="ECO:0000256" key="7">
    <source>
        <dbReference type="SAM" id="Phobius"/>
    </source>
</evidence>
<dbReference type="STRING" id="51240.A0A2I4H9S2"/>
<comment type="subcellular location">
    <subcellularLocation>
        <location evidence="1">Membrane</location>
        <topology evidence="1">Multi-pass membrane protein</topology>
    </subcellularLocation>
</comment>
<dbReference type="InParanoid" id="A0A2I4H9S2"/>
<gene>
    <name evidence="9" type="primary">LOC109014847</name>
</gene>
<sequence length="541" mass="58849">MADSSTPVNQPITVPSESTHANQPLQNQGSSPQLPPQNLNHQLSGAAESIQQLIASLPPEANSALKLLSMASTQSNPSPPKHDASAIFNFRPEFPSLSQPPAPGSLGEYLMMILNQSSSSQLAAPNVNNQLPSAGSESSIEQQIARQLPPDQRNWLREFLAEVQLISQSQLPDSRSQLIPLVHEALLPRPAYNYYPDRVLPPAPAYGQTLNEDSNHERNAPGHFAIDIVEPVPLSQPYSSTVNAAPNYLPPPSVSPPVTQYQFSNPMVAAPSFGNLPNPVMTVVQPQILQDMKETQQSPVPPQPSAQPPPPPSPKHSPEHHQENPNPNPVPLPSPHEPVPAQTAPQRGPLITRPGFGKKNVAKTAQKASNLANLLPTGTVLAFQSLVPSLSNSGKCGIFHKYLIGFVIAVCAATCFLSSFTDSFEYNEKLYYGFATCNGLCVLNYENRADEEPDIRKELKKFSIEFRDYIHAFGSLFVFLIFAISSSEVLSCFFPQAGENDKYSVVVYLPLVAGVLSSFLFSICPTKRKGFGYSDQGPRRP</sequence>
<feature type="transmembrane region" description="Helical" evidence="7">
    <location>
        <begin position="505"/>
        <end position="524"/>
    </location>
</feature>
<feature type="transmembrane region" description="Helical" evidence="7">
    <location>
        <begin position="466"/>
        <end position="485"/>
    </location>
</feature>
<proteinExistence type="inferred from homology"/>
<organism evidence="8 9">
    <name type="scientific">Juglans regia</name>
    <name type="common">English walnut</name>
    <dbReference type="NCBI Taxonomy" id="51240"/>
    <lineage>
        <taxon>Eukaryota</taxon>
        <taxon>Viridiplantae</taxon>
        <taxon>Streptophyta</taxon>
        <taxon>Embryophyta</taxon>
        <taxon>Tracheophyta</taxon>
        <taxon>Spermatophyta</taxon>
        <taxon>Magnoliopsida</taxon>
        <taxon>eudicotyledons</taxon>
        <taxon>Gunneridae</taxon>
        <taxon>Pentapetalae</taxon>
        <taxon>rosids</taxon>
        <taxon>fabids</taxon>
        <taxon>Fagales</taxon>
        <taxon>Juglandaceae</taxon>
        <taxon>Juglans</taxon>
    </lineage>
</organism>
<protein>
    <submittedName>
        <fullName evidence="9">Pollen-specific leucine-rich repeat extensin-like protein 1</fullName>
    </submittedName>
</protein>
<evidence type="ECO:0000256" key="6">
    <source>
        <dbReference type="SAM" id="MobiDB-lite"/>
    </source>
</evidence>
<keyword evidence="8" id="KW-1185">Reference proteome</keyword>
<feature type="transmembrane region" description="Helical" evidence="7">
    <location>
        <begin position="402"/>
        <end position="420"/>
    </location>
</feature>
<feature type="compositionally biased region" description="Pro residues" evidence="6">
    <location>
        <begin position="326"/>
        <end position="338"/>
    </location>
</feature>
<dbReference type="GO" id="GO:0010256">
    <property type="term" value="P:endomembrane system organization"/>
    <property type="evidence" value="ECO:0000318"/>
    <property type="project" value="GO_Central"/>
</dbReference>
<dbReference type="Pfam" id="PF05078">
    <property type="entry name" value="DUF679"/>
    <property type="match status" value="1"/>
</dbReference>
<dbReference type="RefSeq" id="XP_018852888.2">
    <property type="nucleotide sequence ID" value="XM_018997343.2"/>
</dbReference>
<evidence type="ECO:0000313" key="9">
    <source>
        <dbReference type="RefSeq" id="XP_018852888.2"/>
    </source>
</evidence>
<dbReference type="OrthoDB" id="1734714at2759"/>